<name>A0AAW0R6H3_9PEZI</name>
<keyword evidence="2" id="KW-1185">Reference proteome</keyword>
<comment type="caution">
    <text evidence="1">The sequence shown here is derived from an EMBL/GenBank/DDBJ whole genome shotgun (WGS) entry which is preliminary data.</text>
</comment>
<dbReference type="Proteomes" id="UP001392437">
    <property type="component" value="Unassembled WGS sequence"/>
</dbReference>
<evidence type="ECO:0000313" key="1">
    <source>
        <dbReference type="EMBL" id="KAK8129482.1"/>
    </source>
</evidence>
<gene>
    <name evidence="1" type="ORF">PG999_001862</name>
</gene>
<sequence length="189" mass="20884">MSRGTTTQFPHWVVEDDGSADEMKQEVVDSQGSGNNIKQERAFSHKRTQTHHTSAFSKKVKTEASAASNLDQEFDHAAANARNQGIVELKPDQVRRVVKGGKLAGLFGINGSLSNNCFVVYDGTDVLARVLDSKMEHLIYNLAALHLGRQLNMPRLAKNELDVSSVKMRDEMGYLRYAVKISPFGVGHV</sequence>
<accession>A0AAW0R6H3</accession>
<organism evidence="1 2">
    <name type="scientific">Apiospora kogelbergensis</name>
    <dbReference type="NCBI Taxonomy" id="1337665"/>
    <lineage>
        <taxon>Eukaryota</taxon>
        <taxon>Fungi</taxon>
        <taxon>Dikarya</taxon>
        <taxon>Ascomycota</taxon>
        <taxon>Pezizomycotina</taxon>
        <taxon>Sordariomycetes</taxon>
        <taxon>Xylariomycetidae</taxon>
        <taxon>Amphisphaeriales</taxon>
        <taxon>Apiosporaceae</taxon>
        <taxon>Apiospora</taxon>
    </lineage>
</organism>
<proteinExistence type="predicted"/>
<reference evidence="1 2" key="1">
    <citation type="submission" date="2023-01" db="EMBL/GenBank/DDBJ databases">
        <title>Analysis of 21 Apiospora genomes using comparative genomics revels a genus with tremendous synthesis potential of carbohydrate active enzymes and secondary metabolites.</title>
        <authorList>
            <person name="Sorensen T."/>
        </authorList>
    </citation>
    <scope>NUCLEOTIDE SEQUENCE [LARGE SCALE GENOMIC DNA]</scope>
    <source>
        <strain evidence="1 2">CBS 117206</strain>
    </source>
</reference>
<dbReference type="EMBL" id="JAQQWP010000002">
    <property type="protein sequence ID" value="KAK8129482.1"/>
    <property type="molecule type" value="Genomic_DNA"/>
</dbReference>
<evidence type="ECO:0000313" key="2">
    <source>
        <dbReference type="Proteomes" id="UP001392437"/>
    </source>
</evidence>
<protein>
    <submittedName>
        <fullName evidence="1">Uncharacterized protein</fullName>
    </submittedName>
</protein>
<dbReference type="AlphaFoldDB" id="A0AAW0R6H3"/>